<organism evidence="1 2">
    <name type="scientific">Lasiosphaeris hirsuta</name>
    <dbReference type="NCBI Taxonomy" id="260670"/>
    <lineage>
        <taxon>Eukaryota</taxon>
        <taxon>Fungi</taxon>
        <taxon>Dikarya</taxon>
        <taxon>Ascomycota</taxon>
        <taxon>Pezizomycotina</taxon>
        <taxon>Sordariomycetes</taxon>
        <taxon>Sordariomycetidae</taxon>
        <taxon>Sordariales</taxon>
        <taxon>Lasiosphaeriaceae</taxon>
        <taxon>Lasiosphaeris</taxon>
    </lineage>
</organism>
<dbReference type="Proteomes" id="UP001172102">
    <property type="component" value="Unassembled WGS sequence"/>
</dbReference>
<gene>
    <name evidence="1" type="ORF">B0H67DRAFT_554798</name>
</gene>
<keyword evidence="2" id="KW-1185">Reference proteome</keyword>
<name>A0AA40DP08_9PEZI</name>
<reference evidence="1" key="1">
    <citation type="submission" date="2023-06" db="EMBL/GenBank/DDBJ databases">
        <title>Genome-scale phylogeny and comparative genomics of the fungal order Sordariales.</title>
        <authorList>
            <consortium name="Lawrence Berkeley National Laboratory"/>
            <person name="Hensen N."/>
            <person name="Bonometti L."/>
            <person name="Westerberg I."/>
            <person name="Brannstrom I.O."/>
            <person name="Guillou S."/>
            <person name="Cros-Aarteil S."/>
            <person name="Calhoun S."/>
            <person name="Haridas S."/>
            <person name="Kuo A."/>
            <person name="Mondo S."/>
            <person name="Pangilinan J."/>
            <person name="Riley R."/>
            <person name="Labutti K."/>
            <person name="Andreopoulos B."/>
            <person name="Lipzen A."/>
            <person name="Chen C."/>
            <person name="Yanf M."/>
            <person name="Daum C."/>
            <person name="Ng V."/>
            <person name="Clum A."/>
            <person name="Steindorff A."/>
            <person name="Ohm R."/>
            <person name="Martin F."/>
            <person name="Silar P."/>
            <person name="Natvig D."/>
            <person name="Lalanne C."/>
            <person name="Gautier V."/>
            <person name="Ament-Velasquez S.L."/>
            <person name="Kruys A."/>
            <person name="Hutchinson M.I."/>
            <person name="Powell A.J."/>
            <person name="Barry K."/>
            <person name="Miller A.N."/>
            <person name="Grigoriev I.V."/>
            <person name="Debuchy R."/>
            <person name="Gladieux P."/>
            <person name="Thoren M.H."/>
            <person name="Johannesson H."/>
        </authorList>
    </citation>
    <scope>NUCLEOTIDE SEQUENCE</scope>
    <source>
        <strain evidence="1">SMH4607-1</strain>
    </source>
</reference>
<comment type="caution">
    <text evidence="1">The sequence shown here is derived from an EMBL/GenBank/DDBJ whole genome shotgun (WGS) entry which is preliminary data.</text>
</comment>
<sequence length="164" mass="17175">MAANAAGLQPDFGVIATSLNAAAVSVNTAATHLGRCANVPAIAGTQAILDAIQRMETNMTGMETRLVARIDGVETQLSARIDGLSARIDRLERRMVVAESPLEPLHSVLTGNPIPGFPAQLADIDHLTGAQADAVLSELGTTVQGGVREKRKRIRAFCGVRPAV</sequence>
<accession>A0AA40DP08</accession>
<dbReference type="EMBL" id="JAUKUA010000005">
    <property type="protein sequence ID" value="KAK0710704.1"/>
    <property type="molecule type" value="Genomic_DNA"/>
</dbReference>
<protein>
    <submittedName>
        <fullName evidence="1">Uncharacterized protein</fullName>
    </submittedName>
</protein>
<evidence type="ECO:0000313" key="1">
    <source>
        <dbReference type="EMBL" id="KAK0710704.1"/>
    </source>
</evidence>
<proteinExistence type="predicted"/>
<evidence type="ECO:0000313" key="2">
    <source>
        <dbReference type="Proteomes" id="UP001172102"/>
    </source>
</evidence>
<dbReference type="AlphaFoldDB" id="A0AA40DP08"/>